<dbReference type="SUPFAM" id="SSF46785">
    <property type="entry name" value="Winged helix' DNA-binding domain"/>
    <property type="match status" value="1"/>
</dbReference>
<dbReference type="EMBL" id="JAFBEC010000007">
    <property type="protein sequence ID" value="MBM7633408.1"/>
    <property type="molecule type" value="Genomic_DNA"/>
</dbReference>
<accession>A0ABS2PDA4</accession>
<keyword evidence="3" id="KW-1185">Reference proteome</keyword>
<dbReference type="InterPro" id="IPR036388">
    <property type="entry name" value="WH-like_DNA-bd_sf"/>
</dbReference>
<evidence type="ECO:0000256" key="1">
    <source>
        <dbReference type="ARBA" id="ARBA00023125"/>
    </source>
</evidence>
<keyword evidence="1" id="KW-0238">DNA-binding</keyword>
<organism evidence="2 3">
    <name type="scientific">Geomicrobium sediminis</name>
    <dbReference type="NCBI Taxonomy" id="1347788"/>
    <lineage>
        <taxon>Bacteria</taxon>
        <taxon>Bacillati</taxon>
        <taxon>Bacillota</taxon>
        <taxon>Bacilli</taxon>
        <taxon>Bacillales</taxon>
        <taxon>Geomicrobium</taxon>
    </lineage>
</organism>
<dbReference type="RefSeq" id="WP_204698047.1">
    <property type="nucleotide sequence ID" value="NZ_JAFBEC010000007.1"/>
</dbReference>
<dbReference type="PANTHER" id="PTHR38600">
    <property type="entry name" value="TRANSCRIPTIONAL REGULATORY PROTEIN"/>
    <property type="match status" value="1"/>
</dbReference>
<sequence>MEQNSYMMIENHEQLKAVSDPFRSHILTMLVEQAYTGQQLAKTLEVPRSKVHYALLELERNKFIKVVHKEEKKSVVQKFYKAVAKSYFPSEQLMPHAAEVGDYFRGTVLNVLQRARLRALAAPDQAFKLKSSDPTKRPAIAMQVETRLREEQFIEWIAKYRKLVDEFYEMDGEGGKPYYLTTIGFQLDEPFFEEIDTQKKRDSNEQ</sequence>
<dbReference type="InterPro" id="IPR036390">
    <property type="entry name" value="WH_DNA-bd_sf"/>
</dbReference>
<proteinExistence type="predicted"/>
<reference evidence="2 3" key="1">
    <citation type="submission" date="2021-01" db="EMBL/GenBank/DDBJ databases">
        <title>Genomic Encyclopedia of Type Strains, Phase IV (KMG-IV): sequencing the most valuable type-strain genomes for metagenomic binning, comparative biology and taxonomic classification.</title>
        <authorList>
            <person name="Goeker M."/>
        </authorList>
    </citation>
    <scope>NUCLEOTIDE SEQUENCE [LARGE SCALE GENOMIC DNA]</scope>
    <source>
        <strain evidence="2 3">DSM 25540</strain>
    </source>
</reference>
<dbReference type="Proteomes" id="UP000741863">
    <property type="component" value="Unassembled WGS sequence"/>
</dbReference>
<gene>
    <name evidence="2" type="ORF">JOD17_002502</name>
</gene>
<evidence type="ECO:0000313" key="3">
    <source>
        <dbReference type="Proteomes" id="UP000741863"/>
    </source>
</evidence>
<name>A0ABS2PDA4_9BACL</name>
<dbReference type="InterPro" id="IPR011991">
    <property type="entry name" value="ArsR-like_HTH"/>
</dbReference>
<evidence type="ECO:0000313" key="2">
    <source>
        <dbReference type="EMBL" id="MBM7633408.1"/>
    </source>
</evidence>
<dbReference type="PANTHER" id="PTHR38600:SF2">
    <property type="entry name" value="SLL0088 PROTEIN"/>
    <property type="match status" value="1"/>
</dbReference>
<dbReference type="CDD" id="cd00090">
    <property type="entry name" value="HTH_ARSR"/>
    <property type="match status" value="1"/>
</dbReference>
<evidence type="ECO:0008006" key="4">
    <source>
        <dbReference type="Google" id="ProtNLM"/>
    </source>
</evidence>
<protein>
    <recommendedName>
        <fullName evidence="4">ArsR family transcriptional regulator</fullName>
    </recommendedName>
</protein>
<dbReference type="Gene3D" id="1.10.10.10">
    <property type="entry name" value="Winged helix-like DNA-binding domain superfamily/Winged helix DNA-binding domain"/>
    <property type="match status" value="1"/>
</dbReference>
<comment type="caution">
    <text evidence="2">The sequence shown here is derived from an EMBL/GenBank/DDBJ whole genome shotgun (WGS) entry which is preliminary data.</text>
</comment>